<accession>A0A2I0I5E0</accession>
<feature type="region of interest" description="Disordered" evidence="1">
    <location>
        <begin position="135"/>
        <end position="155"/>
    </location>
</feature>
<dbReference type="EMBL" id="PGOL01003848">
    <property type="protein sequence ID" value="PKI39198.1"/>
    <property type="molecule type" value="Genomic_DNA"/>
</dbReference>
<protein>
    <submittedName>
        <fullName evidence="2">Uncharacterized protein</fullName>
    </submittedName>
</protein>
<dbReference type="AlphaFoldDB" id="A0A2I0I5E0"/>
<organism evidence="2 3">
    <name type="scientific">Punica granatum</name>
    <name type="common">Pomegranate</name>
    <dbReference type="NCBI Taxonomy" id="22663"/>
    <lineage>
        <taxon>Eukaryota</taxon>
        <taxon>Viridiplantae</taxon>
        <taxon>Streptophyta</taxon>
        <taxon>Embryophyta</taxon>
        <taxon>Tracheophyta</taxon>
        <taxon>Spermatophyta</taxon>
        <taxon>Magnoliopsida</taxon>
        <taxon>eudicotyledons</taxon>
        <taxon>Gunneridae</taxon>
        <taxon>Pentapetalae</taxon>
        <taxon>rosids</taxon>
        <taxon>malvids</taxon>
        <taxon>Myrtales</taxon>
        <taxon>Lythraceae</taxon>
        <taxon>Punica</taxon>
    </lineage>
</organism>
<comment type="caution">
    <text evidence="2">The sequence shown here is derived from an EMBL/GenBank/DDBJ whole genome shotgun (WGS) entry which is preliminary data.</text>
</comment>
<gene>
    <name evidence="2" type="ORF">CRG98_040404</name>
</gene>
<sequence length="155" mass="16443">MPHILLFGTISPPMMYSVRHSGPIKKIENGEGVGAANWRTRPLHEVAGNLSGRVEVAEWRSQPQIDQGLRVSATSVNGLGSPIGGSDLESTGDSEPEVPGRLGLGPPIGDPNPSTEVAGVFRGYRLPWWRGRGRELAAPTPNLPGTSDSKCLVDS</sequence>
<keyword evidence="3" id="KW-1185">Reference proteome</keyword>
<proteinExistence type="predicted"/>
<evidence type="ECO:0000256" key="1">
    <source>
        <dbReference type="SAM" id="MobiDB-lite"/>
    </source>
</evidence>
<reference evidence="2 3" key="1">
    <citation type="submission" date="2017-11" db="EMBL/GenBank/DDBJ databases">
        <title>De-novo sequencing of pomegranate (Punica granatum L.) genome.</title>
        <authorList>
            <person name="Akparov Z."/>
            <person name="Amiraslanov A."/>
            <person name="Hajiyeva S."/>
            <person name="Abbasov M."/>
            <person name="Kaur K."/>
            <person name="Hamwieh A."/>
            <person name="Solovyev V."/>
            <person name="Salamov A."/>
            <person name="Braich B."/>
            <person name="Kosarev P."/>
            <person name="Mahmoud A."/>
            <person name="Hajiyev E."/>
            <person name="Babayeva S."/>
            <person name="Izzatullayeva V."/>
            <person name="Mammadov A."/>
            <person name="Mammadov A."/>
            <person name="Sharifova S."/>
            <person name="Ojaghi J."/>
            <person name="Eynullazada K."/>
            <person name="Bayramov B."/>
            <person name="Abdulazimova A."/>
            <person name="Shahmuradov I."/>
        </authorList>
    </citation>
    <scope>NUCLEOTIDE SEQUENCE [LARGE SCALE GENOMIC DNA]</scope>
    <source>
        <strain evidence="3">cv. AG2017</strain>
        <tissue evidence="2">Leaf</tissue>
    </source>
</reference>
<evidence type="ECO:0000313" key="2">
    <source>
        <dbReference type="EMBL" id="PKI39198.1"/>
    </source>
</evidence>
<feature type="region of interest" description="Disordered" evidence="1">
    <location>
        <begin position="75"/>
        <end position="116"/>
    </location>
</feature>
<dbReference type="Proteomes" id="UP000233551">
    <property type="component" value="Unassembled WGS sequence"/>
</dbReference>
<evidence type="ECO:0000313" key="3">
    <source>
        <dbReference type="Proteomes" id="UP000233551"/>
    </source>
</evidence>
<name>A0A2I0I5E0_PUNGR</name>